<dbReference type="RefSeq" id="WP_005947453.1">
    <property type="nucleotide sequence ID" value="NZ_CP136423.1"/>
</dbReference>
<accession>C0CKL3</accession>
<keyword evidence="3" id="KW-1003">Cell membrane</keyword>
<reference evidence="10 11" key="1">
    <citation type="submission" date="2009-01" db="EMBL/GenBank/DDBJ databases">
        <authorList>
            <person name="Fulton L."/>
            <person name="Clifton S."/>
            <person name="Fulton B."/>
            <person name="Xu J."/>
            <person name="Minx P."/>
            <person name="Pepin K.H."/>
            <person name="Johnson M."/>
            <person name="Bhonagiri V."/>
            <person name="Nash W.E."/>
            <person name="Mardis E.R."/>
            <person name="Wilson R.K."/>
        </authorList>
    </citation>
    <scope>NUCLEOTIDE SEQUENCE [LARGE SCALE GENOMIC DNA]</scope>
    <source>
        <strain evidence="11">DSM 10507 / JCM 14656 / S5a33</strain>
    </source>
</reference>
<keyword evidence="7 9" id="KW-0472">Membrane</keyword>
<gene>
    <name evidence="10" type="ORF">RUMHYD_01383</name>
</gene>
<dbReference type="eggNOG" id="COG1172">
    <property type="taxonomic scope" value="Bacteria"/>
</dbReference>
<evidence type="ECO:0000256" key="9">
    <source>
        <dbReference type="SAM" id="Phobius"/>
    </source>
</evidence>
<dbReference type="GO" id="GO:0022857">
    <property type="term" value="F:transmembrane transporter activity"/>
    <property type="evidence" value="ECO:0007669"/>
    <property type="project" value="InterPro"/>
</dbReference>
<feature type="transmembrane region" description="Helical" evidence="9">
    <location>
        <begin position="271"/>
        <end position="290"/>
    </location>
</feature>
<evidence type="ECO:0000313" key="10">
    <source>
        <dbReference type="EMBL" id="EEG49703.1"/>
    </source>
</evidence>
<feature type="transmembrane region" description="Helical" evidence="9">
    <location>
        <begin position="123"/>
        <end position="143"/>
    </location>
</feature>
<evidence type="ECO:0000256" key="2">
    <source>
        <dbReference type="ARBA" id="ARBA00022448"/>
    </source>
</evidence>
<feature type="transmembrane region" description="Helical" evidence="9">
    <location>
        <begin position="164"/>
        <end position="186"/>
    </location>
</feature>
<keyword evidence="6 9" id="KW-1133">Transmembrane helix</keyword>
<dbReference type="InterPro" id="IPR001851">
    <property type="entry name" value="ABC_transp_permease"/>
</dbReference>
<comment type="caution">
    <text evidence="10">The sequence shown here is derived from an EMBL/GenBank/DDBJ whole genome shotgun (WGS) entry which is preliminary data.</text>
</comment>
<evidence type="ECO:0000256" key="1">
    <source>
        <dbReference type="ARBA" id="ARBA00004651"/>
    </source>
</evidence>
<sequence>MRESIAISSKKLKSSDKKAITMLLIMIVMIVISMIISPTFRSTTNLLNILNQNAIYGVMAFGMGVCILTGAIDLSAGSVAALAGVVATPLFRDYGLAAGLIGGLGIGALIGLVNGVLVMKVKVTYFVTTLGMMSVARGAVFIITNGIPIQGVPREYNVIGMGKIAGSIPTAALIWFLCGIAMYLILKFTRFGQQIYAVGGSERAAWLSGVNTDRIRIAAFTICGFFSALGGLLLNTRVLMATSDAADGYELTVIAACIIGGISMDGGEGNILSTIVGTIIMGLILNMLQLLGISSFWTDAVTGAIIIGAVAIDSLSSKKRE</sequence>
<keyword evidence="2" id="KW-0813">Transport</keyword>
<name>C0CKL3_BLAHS</name>
<organism evidence="10 11">
    <name type="scientific">Blautia hydrogenotrophica (strain DSM 10507 / JCM 14656 / S5a33)</name>
    <name type="common">Ruminococcus hydrogenotrophicus</name>
    <dbReference type="NCBI Taxonomy" id="476272"/>
    <lineage>
        <taxon>Bacteria</taxon>
        <taxon>Bacillati</taxon>
        <taxon>Bacillota</taxon>
        <taxon>Clostridia</taxon>
        <taxon>Lachnospirales</taxon>
        <taxon>Lachnospiraceae</taxon>
        <taxon>Blautia</taxon>
    </lineage>
</organism>
<evidence type="ECO:0000313" key="11">
    <source>
        <dbReference type="Proteomes" id="UP000003100"/>
    </source>
</evidence>
<keyword evidence="11" id="KW-1185">Reference proteome</keyword>
<feature type="transmembrane region" description="Helical" evidence="9">
    <location>
        <begin position="215"/>
        <end position="234"/>
    </location>
</feature>
<keyword evidence="4" id="KW-0997">Cell inner membrane</keyword>
<dbReference type="Pfam" id="PF02653">
    <property type="entry name" value="BPD_transp_2"/>
    <property type="match status" value="1"/>
</dbReference>
<evidence type="ECO:0000256" key="7">
    <source>
        <dbReference type="ARBA" id="ARBA00023136"/>
    </source>
</evidence>
<evidence type="ECO:0000256" key="3">
    <source>
        <dbReference type="ARBA" id="ARBA00022475"/>
    </source>
</evidence>
<feature type="transmembrane region" description="Helical" evidence="9">
    <location>
        <begin position="20"/>
        <end position="40"/>
    </location>
</feature>
<keyword evidence="5 9" id="KW-0812">Transmembrane</keyword>
<dbReference type="HOGENOM" id="CLU_028880_2_2_9"/>
<dbReference type="Proteomes" id="UP000003100">
    <property type="component" value="Unassembled WGS sequence"/>
</dbReference>
<comment type="subcellular location">
    <subcellularLocation>
        <location evidence="1">Cell membrane</location>
        <topology evidence="1">Multi-pass membrane protein</topology>
    </subcellularLocation>
</comment>
<dbReference type="EMBL" id="ACBZ01000069">
    <property type="protein sequence ID" value="EEG49703.1"/>
    <property type="molecule type" value="Genomic_DNA"/>
</dbReference>
<evidence type="ECO:0000256" key="5">
    <source>
        <dbReference type="ARBA" id="ARBA00022692"/>
    </source>
</evidence>
<dbReference type="PATRIC" id="fig|476272.21.peg.2732"/>
<dbReference type="CDD" id="cd06579">
    <property type="entry name" value="TM_PBP1_transp_AraH_like"/>
    <property type="match status" value="1"/>
</dbReference>
<feature type="transmembrane region" description="Helical" evidence="9">
    <location>
        <begin position="94"/>
        <end position="117"/>
    </location>
</feature>
<dbReference type="GO" id="GO:0005886">
    <property type="term" value="C:plasma membrane"/>
    <property type="evidence" value="ECO:0007669"/>
    <property type="project" value="UniProtKB-SubCell"/>
</dbReference>
<dbReference type="GeneID" id="86820606"/>
<dbReference type="PANTHER" id="PTHR32196">
    <property type="entry name" value="ABC TRANSPORTER PERMEASE PROTEIN YPHD-RELATED-RELATED"/>
    <property type="match status" value="1"/>
</dbReference>
<proteinExistence type="predicted"/>
<dbReference type="AlphaFoldDB" id="C0CKL3"/>
<dbReference type="PANTHER" id="PTHR32196:SF71">
    <property type="entry name" value="AUTOINDUCER 2 IMPORT SYSTEM PERMEASE PROTEIN LSRD"/>
    <property type="match status" value="1"/>
</dbReference>
<feature type="transmembrane region" description="Helical" evidence="9">
    <location>
        <begin position="60"/>
        <end position="87"/>
    </location>
</feature>
<protein>
    <recommendedName>
        <fullName evidence="8">Autoinducer 2 import system permease protein LsrD</fullName>
    </recommendedName>
</protein>
<evidence type="ECO:0000256" key="6">
    <source>
        <dbReference type="ARBA" id="ARBA00022989"/>
    </source>
</evidence>
<reference evidence="10 11" key="2">
    <citation type="submission" date="2009-02" db="EMBL/GenBank/DDBJ databases">
        <title>Draft genome sequence of Blautia hydrogenotrophica DSM 10507 (Ruminococcus hydrogenotrophicus DSM 10507).</title>
        <authorList>
            <person name="Sudarsanam P."/>
            <person name="Ley R."/>
            <person name="Guruge J."/>
            <person name="Turnbaugh P.J."/>
            <person name="Mahowald M."/>
            <person name="Liep D."/>
            <person name="Gordon J."/>
        </authorList>
    </citation>
    <scope>NUCLEOTIDE SEQUENCE [LARGE SCALE GENOMIC DNA]</scope>
    <source>
        <strain evidence="11">DSM 10507 / JCM 14656 / S5a33</strain>
    </source>
</reference>
<evidence type="ECO:0000256" key="4">
    <source>
        <dbReference type="ARBA" id="ARBA00022519"/>
    </source>
</evidence>
<evidence type="ECO:0000256" key="8">
    <source>
        <dbReference type="ARBA" id="ARBA00039381"/>
    </source>
</evidence>